<dbReference type="HOGENOM" id="CLU_028255_0_0_9"/>
<dbReference type="PANTHER" id="PTHR21599">
    <property type="entry name" value="GLYCERATE KINASE"/>
    <property type="match status" value="1"/>
</dbReference>
<dbReference type="InterPro" id="IPR004381">
    <property type="entry name" value="Glycerate_kinase"/>
</dbReference>
<evidence type="ECO:0000313" key="5">
    <source>
        <dbReference type="EMBL" id="AIC96079.1"/>
    </source>
</evidence>
<keyword evidence="6" id="KW-1185">Reference proteome</keyword>
<dbReference type="EMBL" id="CP003923">
    <property type="protein sequence ID" value="AIC96079.1"/>
    <property type="molecule type" value="Genomic_DNA"/>
</dbReference>
<dbReference type="PATRIC" id="fig|1246626.3.peg.3521"/>
<dbReference type="NCBIfam" id="TIGR00045">
    <property type="entry name" value="glycerate kinase"/>
    <property type="match status" value="1"/>
</dbReference>
<reference evidence="5 6" key="1">
    <citation type="journal article" date="2014" name="Gene">
        <title>A comparative genomic analysis of the alkalitolerant soil bacterium Bacillus lehensis G1.</title>
        <authorList>
            <person name="Noor Y.M."/>
            <person name="Samsulrizal N.H."/>
            <person name="Jema'on N.A."/>
            <person name="Low K.O."/>
            <person name="Ramli A.N."/>
            <person name="Alias N.I."/>
            <person name="Damis S.I."/>
            <person name="Fuzi S.F."/>
            <person name="Isa M.N."/>
            <person name="Murad A.M."/>
            <person name="Raih M.F."/>
            <person name="Bakar F.D."/>
            <person name="Najimudin N."/>
            <person name="Mahadi N.M."/>
            <person name="Illias R.M."/>
        </authorList>
    </citation>
    <scope>NUCLEOTIDE SEQUENCE [LARGE SCALE GENOMIC DNA]</scope>
    <source>
        <strain evidence="5 6">G1</strain>
    </source>
</reference>
<dbReference type="InterPro" id="IPR018197">
    <property type="entry name" value="Glycerate_kinase_RE-like"/>
</dbReference>
<dbReference type="KEGG" id="ble:BleG1_3532"/>
<dbReference type="SUPFAM" id="SSF110738">
    <property type="entry name" value="Glycerate kinase I"/>
    <property type="match status" value="1"/>
</dbReference>
<gene>
    <name evidence="5" type="ORF">BleG1_3532</name>
</gene>
<keyword evidence="3 4" id="KW-0418">Kinase</keyword>
<dbReference type="Gene3D" id="3.90.1510.10">
    <property type="entry name" value="Glycerate kinase, domain 2"/>
    <property type="match status" value="1"/>
</dbReference>
<evidence type="ECO:0000256" key="3">
    <source>
        <dbReference type="ARBA" id="ARBA00022777"/>
    </source>
</evidence>
<dbReference type="Gene3D" id="3.40.50.10350">
    <property type="entry name" value="Glycerate kinase, domain 1"/>
    <property type="match status" value="1"/>
</dbReference>
<evidence type="ECO:0000313" key="6">
    <source>
        <dbReference type="Proteomes" id="UP000027142"/>
    </source>
</evidence>
<organism evidence="5 6">
    <name type="scientific">Shouchella lehensis G1</name>
    <dbReference type="NCBI Taxonomy" id="1246626"/>
    <lineage>
        <taxon>Bacteria</taxon>
        <taxon>Bacillati</taxon>
        <taxon>Bacillota</taxon>
        <taxon>Bacilli</taxon>
        <taxon>Bacillales</taxon>
        <taxon>Bacillaceae</taxon>
        <taxon>Shouchella</taxon>
    </lineage>
</organism>
<proteinExistence type="inferred from homology"/>
<dbReference type="RefSeq" id="WP_038483679.1">
    <property type="nucleotide sequence ID" value="NZ_CP003923.1"/>
</dbReference>
<name>A0A060M7P8_9BACI</name>
<evidence type="ECO:0000256" key="2">
    <source>
        <dbReference type="ARBA" id="ARBA00022679"/>
    </source>
</evidence>
<dbReference type="PIRSF" id="PIRSF006078">
    <property type="entry name" value="GlxK"/>
    <property type="match status" value="1"/>
</dbReference>
<accession>A0A060M7P8</accession>
<dbReference type="PANTHER" id="PTHR21599:SF0">
    <property type="entry name" value="GLYCERATE KINASE"/>
    <property type="match status" value="1"/>
</dbReference>
<dbReference type="STRING" id="1246626.BleG1_3532"/>
<dbReference type="Proteomes" id="UP000027142">
    <property type="component" value="Chromosome"/>
</dbReference>
<sequence>MKIVIAPDSFKGSLSAVDVAAVMKQAISKALPNAEVVSVPVADGGEGTMDSLVTATGGKKVKVVVKGPTRKDVTAEYGVLGDGKTCVIEMASASGLVLIPAHERNPMVTTTLGTGELIKAALDAGYRSFVLAIGGSATNDGGTGMLQALGMKLLDKQGESVGYGGEAVGQITAIDDALFDKRIRESTFLIASDVQNPFVGPTGASAVFGPQKGATQEMVEELDRGLTTWADLIEKQTGVRLHDQAGAGAAGGIGGAFQAFFPSSMRRGIDLVIEHTHLEKKLVGADLVLTGEGQIDDQTASGKTPMGVAEAAKKQGIPVVAIAGSVGEGIEELYQYGIISVFSIVKGPMNLEQAMEGCSEYLALTTEQVVRTFFAFRD</sequence>
<dbReference type="OrthoDB" id="9774290at2"/>
<dbReference type="InterPro" id="IPR036129">
    <property type="entry name" value="Glycerate_kinase_sf"/>
</dbReference>
<dbReference type="GO" id="GO:0031388">
    <property type="term" value="P:organic acid phosphorylation"/>
    <property type="evidence" value="ECO:0007669"/>
    <property type="project" value="UniProtKB-UniRule"/>
</dbReference>
<keyword evidence="2 4" id="KW-0808">Transferase</keyword>
<dbReference type="AlphaFoldDB" id="A0A060M7P8"/>
<protein>
    <submittedName>
        <fullName evidence="5">Glycerate kinase</fullName>
    </submittedName>
</protein>
<dbReference type="GO" id="GO:0008887">
    <property type="term" value="F:glycerate kinase activity"/>
    <property type="evidence" value="ECO:0007669"/>
    <property type="project" value="UniProtKB-UniRule"/>
</dbReference>
<evidence type="ECO:0000256" key="4">
    <source>
        <dbReference type="PIRNR" id="PIRNR006078"/>
    </source>
</evidence>
<comment type="similarity">
    <text evidence="1 4">Belongs to the glycerate kinase type-1 family.</text>
</comment>
<dbReference type="InterPro" id="IPR018193">
    <property type="entry name" value="Glyc_kinase_flavodox-like_fold"/>
</dbReference>
<evidence type="ECO:0000256" key="1">
    <source>
        <dbReference type="ARBA" id="ARBA00006284"/>
    </source>
</evidence>
<dbReference type="eggNOG" id="COG1929">
    <property type="taxonomic scope" value="Bacteria"/>
</dbReference>
<dbReference type="Pfam" id="PF02595">
    <property type="entry name" value="Gly_kinase"/>
    <property type="match status" value="1"/>
</dbReference>